<evidence type="ECO:0000313" key="3">
    <source>
        <dbReference type="EMBL" id="GIE20426.1"/>
    </source>
</evidence>
<feature type="compositionally biased region" description="Low complexity" evidence="1">
    <location>
        <begin position="46"/>
        <end position="62"/>
    </location>
</feature>
<organism evidence="3 4">
    <name type="scientific">Winogradskya humida</name>
    <dbReference type="NCBI Taxonomy" id="113566"/>
    <lineage>
        <taxon>Bacteria</taxon>
        <taxon>Bacillati</taxon>
        <taxon>Actinomycetota</taxon>
        <taxon>Actinomycetes</taxon>
        <taxon>Micromonosporales</taxon>
        <taxon>Micromonosporaceae</taxon>
        <taxon>Winogradskya</taxon>
    </lineage>
</organism>
<feature type="compositionally biased region" description="Low complexity" evidence="1">
    <location>
        <begin position="73"/>
        <end position="95"/>
    </location>
</feature>
<evidence type="ECO:0000256" key="1">
    <source>
        <dbReference type="SAM" id="MobiDB-lite"/>
    </source>
</evidence>
<proteinExistence type="predicted"/>
<feature type="signal peptide" evidence="2">
    <location>
        <begin position="1"/>
        <end position="27"/>
    </location>
</feature>
<feature type="compositionally biased region" description="Low complexity" evidence="1">
    <location>
        <begin position="145"/>
        <end position="157"/>
    </location>
</feature>
<name>A0ABQ3ZPD2_9ACTN</name>
<evidence type="ECO:0000313" key="4">
    <source>
        <dbReference type="Proteomes" id="UP000603200"/>
    </source>
</evidence>
<feature type="compositionally biased region" description="Pro residues" evidence="1">
    <location>
        <begin position="63"/>
        <end position="72"/>
    </location>
</feature>
<evidence type="ECO:0000256" key="2">
    <source>
        <dbReference type="SAM" id="SignalP"/>
    </source>
</evidence>
<sequence length="276" mass="26806">MTRRPALLSTVAAITAATLIWASPAIAGTPDGDAPPTVDSPALPSGSPDLPALPGAPDAPDLPDLPGPPESPGLPSSPGSPDLPNTPGLPGAPDSPDLPDLPEPPGSPGLPSSPGLPDLPDTPGLLGAPDSPDSPDLPEPPGSPGLPSSPGGPDSSGLPGGPGIPDTPSGPGVPTVPSVPVPTGTVPPADPAEPLPGIGFYLAAPGEASTLLMSISGTAEVTTYGYRIGDAEEILVPAIDNFATAEVVLPAGTTTITVRAFNGDILLGVASTDYTL</sequence>
<feature type="compositionally biased region" description="Low complexity" evidence="1">
    <location>
        <begin position="109"/>
        <end position="131"/>
    </location>
</feature>
<keyword evidence="4" id="KW-1185">Reference proteome</keyword>
<dbReference type="Proteomes" id="UP000603200">
    <property type="component" value="Unassembled WGS sequence"/>
</dbReference>
<evidence type="ECO:0008006" key="5">
    <source>
        <dbReference type="Google" id="ProtNLM"/>
    </source>
</evidence>
<comment type="caution">
    <text evidence="3">The sequence shown here is derived from an EMBL/GenBank/DDBJ whole genome shotgun (WGS) entry which is preliminary data.</text>
</comment>
<feature type="compositionally biased region" description="Pro residues" evidence="1">
    <location>
        <begin position="135"/>
        <end position="144"/>
    </location>
</feature>
<protein>
    <recommendedName>
        <fullName evidence="5">IPT/TIG domain-containing protein</fullName>
    </recommendedName>
</protein>
<feature type="compositionally biased region" description="Low complexity" evidence="1">
    <location>
        <begin position="164"/>
        <end position="187"/>
    </location>
</feature>
<gene>
    <name evidence="3" type="ORF">Ahu01nite_035280</name>
</gene>
<feature type="region of interest" description="Disordered" evidence="1">
    <location>
        <begin position="25"/>
        <end position="192"/>
    </location>
</feature>
<keyword evidence="2" id="KW-0732">Signal</keyword>
<feature type="compositionally biased region" description="Pro residues" evidence="1">
    <location>
        <begin position="99"/>
        <end position="108"/>
    </location>
</feature>
<feature type="chain" id="PRO_5045354719" description="IPT/TIG domain-containing protein" evidence="2">
    <location>
        <begin position="28"/>
        <end position="276"/>
    </location>
</feature>
<dbReference type="EMBL" id="BOMN01000041">
    <property type="protein sequence ID" value="GIE20426.1"/>
    <property type="molecule type" value="Genomic_DNA"/>
</dbReference>
<accession>A0ABQ3ZPD2</accession>
<reference evidence="3 4" key="1">
    <citation type="submission" date="2021-01" db="EMBL/GenBank/DDBJ databases">
        <title>Whole genome shotgun sequence of Actinoplanes humidus NBRC 14915.</title>
        <authorList>
            <person name="Komaki H."/>
            <person name="Tamura T."/>
        </authorList>
    </citation>
    <scope>NUCLEOTIDE SEQUENCE [LARGE SCALE GENOMIC DNA]</scope>
    <source>
        <strain evidence="3 4">NBRC 14915</strain>
    </source>
</reference>